<sequence length="97" mass="11156">EKYKETVSSKDLFVVTRTRKPERLYKALNENTTSKIAEMEEIEKQMSINDEYVDAFSSVMGPEHHARLIDPNILAALSIPSPRESTSVQRVEQGWCR</sequence>
<dbReference type="Proteomes" id="UP001234989">
    <property type="component" value="Chromosome 10"/>
</dbReference>
<dbReference type="EMBL" id="CP133621">
    <property type="protein sequence ID" value="WMV49945.1"/>
    <property type="molecule type" value="Genomic_DNA"/>
</dbReference>
<gene>
    <name evidence="1" type="ORF">MTR67_043330</name>
</gene>
<protein>
    <submittedName>
        <fullName evidence="1">Uncharacterized protein</fullName>
    </submittedName>
</protein>
<proteinExistence type="predicted"/>
<dbReference type="AlphaFoldDB" id="A0AAF0UNW3"/>
<accession>A0AAF0UNW3</accession>
<evidence type="ECO:0000313" key="2">
    <source>
        <dbReference type="Proteomes" id="UP001234989"/>
    </source>
</evidence>
<reference evidence="1" key="1">
    <citation type="submission" date="2023-08" db="EMBL/GenBank/DDBJ databases">
        <title>A de novo genome assembly of Solanum verrucosum Schlechtendal, a Mexican diploid species geographically isolated from the other diploid A-genome species in potato relatives.</title>
        <authorList>
            <person name="Hosaka K."/>
        </authorList>
    </citation>
    <scope>NUCLEOTIDE SEQUENCE</scope>
    <source>
        <tissue evidence="1">Young leaves</tissue>
    </source>
</reference>
<feature type="non-terminal residue" evidence="1">
    <location>
        <position position="1"/>
    </location>
</feature>
<name>A0AAF0UNW3_SOLVR</name>
<keyword evidence="2" id="KW-1185">Reference proteome</keyword>
<organism evidence="1 2">
    <name type="scientific">Solanum verrucosum</name>
    <dbReference type="NCBI Taxonomy" id="315347"/>
    <lineage>
        <taxon>Eukaryota</taxon>
        <taxon>Viridiplantae</taxon>
        <taxon>Streptophyta</taxon>
        <taxon>Embryophyta</taxon>
        <taxon>Tracheophyta</taxon>
        <taxon>Spermatophyta</taxon>
        <taxon>Magnoliopsida</taxon>
        <taxon>eudicotyledons</taxon>
        <taxon>Gunneridae</taxon>
        <taxon>Pentapetalae</taxon>
        <taxon>asterids</taxon>
        <taxon>lamiids</taxon>
        <taxon>Solanales</taxon>
        <taxon>Solanaceae</taxon>
        <taxon>Solanoideae</taxon>
        <taxon>Solaneae</taxon>
        <taxon>Solanum</taxon>
    </lineage>
</organism>
<evidence type="ECO:0000313" key="1">
    <source>
        <dbReference type="EMBL" id="WMV49945.1"/>
    </source>
</evidence>